<dbReference type="RefSeq" id="WP_111277682.1">
    <property type="nucleotide sequence ID" value="NZ_QFYS01000010.1"/>
</dbReference>
<dbReference type="NCBIfam" id="NF004064">
    <property type="entry name" value="PRK05578.1"/>
    <property type="match status" value="1"/>
</dbReference>
<reference evidence="17 18" key="1">
    <citation type="submission" date="2018-05" db="EMBL/GenBank/DDBJ databases">
        <authorList>
            <person name="Lanie J.A."/>
            <person name="Ng W.-L."/>
            <person name="Kazmierczak K.M."/>
            <person name="Andrzejewski T.M."/>
            <person name="Davidsen T.M."/>
            <person name="Wayne K.J."/>
            <person name="Tettelin H."/>
            <person name="Glass J.I."/>
            <person name="Rusch D."/>
            <person name="Podicherti R."/>
            <person name="Tsui H.-C.T."/>
            <person name="Winkler M.E."/>
        </authorList>
    </citation>
    <scope>NUCLEOTIDE SEQUENCE [LARGE SCALE GENOMIC DNA]</scope>
    <source>
        <strain evidence="17 18">BUT-10</strain>
    </source>
</reference>
<evidence type="ECO:0000256" key="6">
    <source>
        <dbReference type="ARBA" id="ARBA00022723"/>
    </source>
</evidence>
<evidence type="ECO:0000313" key="17">
    <source>
        <dbReference type="EMBL" id="RAK62773.1"/>
    </source>
</evidence>
<evidence type="ECO:0000256" key="3">
    <source>
        <dbReference type="ARBA" id="ARBA00006576"/>
    </source>
</evidence>
<evidence type="ECO:0000256" key="10">
    <source>
        <dbReference type="ARBA" id="ARBA00049252"/>
    </source>
</evidence>
<dbReference type="Gene3D" id="3.40.140.10">
    <property type="entry name" value="Cytidine Deaminase, domain 2"/>
    <property type="match status" value="1"/>
</dbReference>
<evidence type="ECO:0000256" key="4">
    <source>
        <dbReference type="ARBA" id="ARBA00012783"/>
    </source>
</evidence>
<dbReference type="InterPro" id="IPR050202">
    <property type="entry name" value="Cyt/Deoxycyt_deaminase"/>
</dbReference>
<name>A0A328B6Q5_9CAUL</name>
<comment type="cofactor">
    <cofactor evidence="1 14 15">
        <name>Zn(2+)</name>
        <dbReference type="ChEBI" id="CHEBI:29105"/>
    </cofactor>
</comment>
<proteinExistence type="inferred from homology"/>
<dbReference type="InterPro" id="IPR002125">
    <property type="entry name" value="CMP_dCMP_dom"/>
</dbReference>
<keyword evidence="18" id="KW-1185">Reference proteome</keyword>
<evidence type="ECO:0000256" key="5">
    <source>
        <dbReference type="ARBA" id="ARBA00018266"/>
    </source>
</evidence>
<protein>
    <recommendedName>
        <fullName evidence="5 15">Cytidine deaminase</fullName>
        <ecNumber evidence="4 15">3.5.4.5</ecNumber>
    </recommendedName>
    <alternativeName>
        <fullName evidence="9 15">Cytidine aminohydrolase</fullName>
    </alternativeName>
</protein>
<keyword evidence="7 15" id="KW-0378">Hydrolase</keyword>
<accession>A0A328B6Q5</accession>
<feature type="domain" description="CMP/dCMP-type deaminase" evidence="16">
    <location>
        <begin position="4"/>
        <end position="131"/>
    </location>
</feature>
<evidence type="ECO:0000313" key="18">
    <source>
        <dbReference type="Proteomes" id="UP000249524"/>
    </source>
</evidence>
<dbReference type="SUPFAM" id="SSF53927">
    <property type="entry name" value="Cytidine deaminase-like"/>
    <property type="match status" value="1"/>
</dbReference>
<keyword evidence="8 14" id="KW-0862">Zinc</keyword>
<dbReference type="GO" id="GO:0005829">
    <property type="term" value="C:cytosol"/>
    <property type="evidence" value="ECO:0007669"/>
    <property type="project" value="TreeGrafter"/>
</dbReference>
<dbReference type="EMBL" id="QFYS01000010">
    <property type="protein sequence ID" value="RAK62773.1"/>
    <property type="molecule type" value="Genomic_DNA"/>
</dbReference>
<feature type="binding site" evidence="14">
    <location>
        <position position="56"/>
    </location>
    <ligand>
        <name>Zn(2+)</name>
        <dbReference type="ChEBI" id="CHEBI:29105"/>
        <note>catalytic</note>
    </ligand>
</feature>
<evidence type="ECO:0000256" key="8">
    <source>
        <dbReference type="ARBA" id="ARBA00022833"/>
    </source>
</evidence>
<dbReference type="PANTHER" id="PTHR11644">
    <property type="entry name" value="CYTIDINE DEAMINASE"/>
    <property type="match status" value="1"/>
</dbReference>
<comment type="function">
    <text evidence="2 15">This enzyme scavenges exogenous and endogenous cytidine and 2'-deoxycytidine for UMP synthesis.</text>
</comment>
<comment type="catalytic activity">
    <reaction evidence="11 15">
        <text>cytidine + H2O + H(+) = uridine + NH4(+)</text>
        <dbReference type="Rhea" id="RHEA:16069"/>
        <dbReference type="ChEBI" id="CHEBI:15377"/>
        <dbReference type="ChEBI" id="CHEBI:15378"/>
        <dbReference type="ChEBI" id="CHEBI:16704"/>
        <dbReference type="ChEBI" id="CHEBI:17562"/>
        <dbReference type="ChEBI" id="CHEBI:28938"/>
        <dbReference type="EC" id="3.5.4.5"/>
    </reaction>
</comment>
<feature type="active site" description="Proton donor" evidence="12">
    <location>
        <position position="58"/>
    </location>
</feature>
<evidence type="ECO:0000256" key="2">
    <source>
        <dbReference type="ARBA" id="ARBA00003949"/>
    </source>
</evidence>
<keyword evidence="6 14" id="KW-0479">Metal-binding</keyword>
<dbReference type="Proteomes" id="UP000249524">
    <property type="component" value="Unassembled WGS sequence"/>
</dbReference>
<dbReference type="Pfam" id="PF00383">
    <property type="entry name" value="dCMP_cyt_deam_1"/>
    <property type="match status" value="1"/>
</dbReference>
<evidence type="ECO:0000256" key="13">
    <source>
        <dbReference type="PIRSR" id="PIRSR606262-2"/>
    </source>
</evidence>
<comment type="caution">
    <text evidence="17">The sequence shown here is derived from an EMBL/GenBank/DDBJ whole genome shotgun (WGS) entry which is preliminary data.</text>
</comment>
<sequence>MTDLAPPTVAHELRRLLASSHAPYSGVHVAAAVEAADGSVHYGVNVENAAYPQGVCAEASAISAAVTAGHNSLRRVWVASDLPGLIWPCGGCRQKIWEFAEPGCEVISVPAEGAAESHTIEALLPLGFRLPR</sequence>
<evidence type="ECO:0000256" key="14">
    <source>
        <dbReference type="PIRSR" id="PIRSR606262-3"/>
    </source>
</evidence>
<dbReference type="GO" id="GO:0004126">
    <property type="term" value="F:cytidine deaminase activity"/>
    <property type="evidence" value="ECO:0007669"/>
    <property type="project" value="UniProtKB-UniRule"/>
</dbReference>
<evidence type="ECO:0000256" key="1">
    <source>
        <dbReference type="ARBA" id="ARBA00001947"/>
    </source>
</evidence>
<dbReference type="GO" id="GO:0072527">
    <property type="term" value="P:pyrimidine-containing compound metabolic process"/>
    <property type="evidence" value="ECO:0007669"/>
    <property type="project" value="UniProtKB-ARBA"/>
</dbReference>
<dbReference type="AlphaFoldDB" id="A0A328B6Q5"/>
<dbReference type="EC" id="3.5.4.5" evidence="4 15"/>
<feature type="binding site" evidence="14">
    <location>
        <position position="89"/>
    </location>
    <ligand>
        <name>Zn(2+)</name>
        <dbReference type="ChEBI" id="CHEBI:29105"/>
        <note>catalytic</note>
    </ligand>
</feature>
<dbReference type="InterPro" id="IPR016193">
    <property type="entry name" value="Cytidine_deaminase-like"/>
</dbReference>
<evidence type="ECO:0000259" key="16">
    <source>
        <dbReference type="PROSITE" id="PS51747"/>
    </source>
</evidence>
<dbReference type="PROSITE" id="PS51747">
    <property type="entry name" value="CYT_DCMP_DEAMINASES_2"/>
    <property type="match status" value="1"/>
</dbReference>
<evidence type="ECO:0000256" key="7">
    <source>
        <dbReference type="ARBA" id="ARBA00022801"/>
    </source>
</evidence>
<gene>
    <name evidence="17" type="primary">cdd</name>
    <name evidence="17" type="ORF">DJ019_18110</name>
</gene>
<organism evidence="17 18">
    <name type="scientific">Phenylobacterium kunshanense</name>
    <dbReference type="NCBI Taxonomy" id="1445034"/>
    <lineage>
        <taxon>Bacteria</taxon>
        <taxon>Pseudomonadati</taxon>
        <taxon>Pseudomonadota</taxon>
        <taxon>Alphaproteobacteria</taxon>
        <taxon>Caulobacterales</taxon>
        <taxon>Caulobacteraceae</taxon>
        <taxon>Phenylobacterium</taxon>
    </lineage>
</organism>
<evidence type="ECO:0000256" key="11">
    <source>
        <dbReference type="ARBA" id="ARBA00049558"/>
    </source>
</evidence>
<dbReference type="InterPro" id="IPR006262">
    <property type="entry name" value="Cyt_deam_tetra"/>
</dbReference>
<dbReference type="CDD" id="cd01283">
    <property type="entry name" value="cytidine_deaminase"/>
    <property type="match status" value="1"/>
</dbReference>
<feature type="binding site" evidence="14">
    <location>
        <position position="92"/>
    </location>
    <ligand>
        <name>Zn(2+)</name>
        <dbReference type="ChEBI" id="CHEBI:29105"/>
        <note>catalytic</note>
    </ligand>
</feature>
<dbReference type="GO" id="GO:0042802">
    <property type="term" value="F:identical protein binding"/>
    <property type="evidence" value="ECO:0007669"/>
    <property type="project" value="UniProtKB-ARBA"/>
</dbReference>
<evidence type="ECO:0000256" key="15">
    <source>
        <dbReference type="RuleBase" id="RU364006"/>
    </source>
</evidence>
<dbReference type="PROSITE" id="PS00903">
    <property type="entry name" value="CYT_DCMP_DEAMINASES_1"/>
    <property type="match status" value="1"/>
</dbReference>
<dbReference type="OrthoDB" id="9795347at2"/>
<comment type="similarity">
    <text evidence="3 15">Belongs to the cytidine and deoxycytidylate deaminase family.</text>
</comment>
<dbReference type="GO" id="GO:0008270">
    <property type="term" value="F:zinc ion binding"/>
    <property type="evidence" value="ECO:0007669"/>
    <property type="project" value="UniProtKB-UniRule"/>
</dbReference>
<feature type="binding site" evidence="13">
    <location>
        <begin position="45"/>
        <end position="51"/>
    </location>
    <ligand>
        <name>substrate</name>
    </ligand>
</feature>
<dbReference type="InterPro" id="IPR016192">
    <property type="entry name" value="APOBEC/CMP_deaminase_Zn-bd"/>
</dbReference>
<comment type="catalytic activity">
    <reaction evidence="10 15">
        <text>2'-deoxycytidine + H2O + H(+) = 2'-deoxyuridine + NH4(+)</text>
        <dbReference type="Rhea" id="RHEA:13433"/>
        <dbReference type="ChEBI" id="CHEBI:15377"/>
        <dbReference type="ChEBI" id="CHEBI:15378"/>
        <dbReference type="ChEBI" id="CHEBI:15698"/>
        <dbReference type="ChEBI" id="CHEBI:16450"/>
        <dbReference type="ChEBI" id="CHEBI:28938"/>
        <dbReference type="EC" id="3.5.4.5"/>
    </reaction>
</comment>
<evidence type="ECO:0000256" key="12">
    <source>
        <dbReference type="PIRSR" id="PIRSR606262-1"/>
    </source>
</evidence>
<evidence type="ECO:0000256" key="9">
    <source>
        <dbReference type="ARBA" id="ARBA00032005"/>
    </source>
</evidence>
<dbReference type="GO" id="GO:0055086">
    <property type="term" value="P:nucleobase-containing small molecule metabolic process"/>
    <property type="evidence" value="ECO:0007669"/>
    <property type="project" value="UniProtKB-ARBA"/>
</dbReference>
<dbReference type="NCBIfam" id="TIGR01354">
    <property type="entry name" value="cyt_deam_tetra"/>
    <property type="match status" value="1"/>
</dbReference>
<dbReference type="PANTHER" id="PTHR11644:SF2">
    <property type="entry name" value="CYTIDINE DEAMINASE"/>
    <property type="match status" value="1"/>
</dbReference>